<dbReference type="PROSITE" id="PS50956">
    <property type="entry name" value="HTH_ASNC_2"/>
    <property type="match status" value="1"/>
</dbReference>
<sequence>MNIDKTDRLLLKLLAQDARLSIKSLSEKVGLSAPATAERVRRLEENEIIEGFSIAINLDALGYPLMAIVRVKPLAGQLNYVQKLIQQMPECSECDKVTGEDCFVMRLQVRSMQHLDEILDPIADYAQCNTSLVKTTPVKRRLPPI</sequence>
<organism evidence="5 6">
    <name type="scientific">Ewingella americana (strain ATCC 33852 / DSM 4580 / CCUG 14506 / JCM 5911 / LMG 7869 / NCTC 12157 / CDC 1468-78)</name>
    <dbReference type="NCBI Taxonomy" id="910964"/>
    <lineage>
        <taxon>Bacteria</taxon>
        <taxon>Pseudomonadati</taxon>
        <taxon>Pseudomonadota</taxon>
        <taxon>Gammaproteobacteria</taxon>
        <taxon>Enterobacterales</taxon>
        <taxon>Yersiniaceae</taxon>
        <taxon>Ewingella</taxon>
    </lineage>
</organism>
<dbReference type="GeneID" id="78381538"/>
<dbReference type="InterPro" id="IPR019887">
    <property type="entry name" value="Tscrpt_reg_AsnC/Lrp_C"/>
</dbReference>
<dbReference type="Pfam" id="PF13412">
    <property type="entry name" value="HTH_24"/>
    <property type="match status" value="1"/>
</dbReference>
<evidence type="ECO:0000313" key="5">
    <source>
        <dbReference type="EMBL" id="KFC79323.1"/>
    </source>
</evidence>
<keyword evidence="1" id="KW-0805">Transcription regulation</keyword>
<dbReference type="GO" id="GO:0006355">
    <property type="term" value="P:regulation of DNA-templated transcription"/>
    <property type="evidence" value="ECO:0007669"/>
    <property type="project" value="UniProtKB-ARBA"/>
</dbReference>
<dbReference type="InterPro" id="IPR019888">
    <property type="entry name" value="Tscrpt_reg_AsnC-like"/>
</dbReference>
<dbReference type="RefSeq" id="WP_034793200.1">
    <property type="nucleotide sequence ID" value="NZ_JMPJ01000065.1"/>
</dbReference>
<proteinExistence type="predicted"/>
<dbReference type="GO" id="GO:0043565">
    <property type="term" value="F:sequence-specific DNA binding"/>
    <property type="evidence" value="ECO:0007669"/>
    <property type="project" value="InterPro"/>
</dbReference>
<keyword evidence="2" id="KW-0238">DNA-binding</keyword>
<dbReference type="InterPro" id="IPR036390">
    <property type="entry name" value="WH_DNA-bd_sf"/>
</dbReference>
<dbReference type="Gene3D" id="1.10.10.10">
    <property type="entry name" value="Winged helix-like DNA-binding domain superfamily/Winged helix DNA-binding domain"/>
    <property type="match status" value="1"/>
</dbReference>
<dbReference type="CDD" id="cd00090">
    <property type="entry name" value="HTH_ARSR"/>
    <property type="match status" value="1"/>
</dbReference>
<keyword evidence="6" id="KW-1185">Reference proteome</keyword>
<dbReference type="PANTHER" id="PTHR30154">
    <property type="entry name" value="LEUCINE-RESPONSIVE REGULATORY PROTEIN"/>
    <property type="match status" value="1"/>
</dbReference>
<dbReference type="InterPro" id="IPR036388">
    <property type="entry name" value="WH-like_DNA-bd_sf"/>
</dbReference>
<evidence type="ECO:0000256" key="1">
    <source>
        <dbReference type="ARBA" id="ARBA00023015"/>
    </source>
</evidence>
<evidence type="ECO:0000256" key="3">
    <source>
        <dbReference type="ARBA" id="ARBA00023163"/>
    </source>
</evidence>
<dbReference type="SUPFAM" id="SSF54909">
    <property type="entry name" value="Dimeric alpha+beta barrel"/>
    <property type="match status" value="1"/>
</dbReference>
<feature type="domain" description="HTH asnC-type" evidence="4">
    <location>
        <begin position="3"/>
        <end position="64"/>
    </location>
</feature>
<dbReference type="GO" id="GO:0005829">
    <property type="term" value="C:cytosol"/>
    <property type="evidence" value="ECO:0007669"/>
    <property type="project" value="TreeGrafter"/>
</dbReference>
<dbReference type="AlphaFoldDB" id="A0A085G6H8"/>
<dbReference type="SUPFAM" id="SSF46785">
    <property type="entry name" value="Winged helix' DNA-binding domain"/>
    <property type="match status" value="1"/>
</dbReference>
<evidence type="ECO:0000259" key="4">
    <source>
        <dbReference type="PROSITE" id="PS50956"/>
    </source>
</evidence>
<dbReference type="Proteomes" id="UP000028640">
    <property type="component" value="Unassembled WGS sequence"/>
</dbReference>
<dbReference type="InterPro" id="IPR011008">
    <property type="entry name" value="Dimeric_a/b-barrel"/>
</dbReference>
<keyword evidence="3" id="KW-0804">Transcription</keyword>
<evidence type="ECO:0000313" key="6">
    <source>
        <dbReference type="Proteomes" id="UP000028640"/>
    </source>
</evidence>
<dbReference type="InterPro" id="IPR000485">
    <property type="entry name" value="AsnC-type_HTH_dom"/>
</dbReference>
<dbReference type="SMART" id="SM00344">
    <property type="entry name" value="HTH_ASNC"/>
    <property type="match status" value="1"/>
</dbReference>
<name>A0A085G6H8_EWIA3</name>
<evidence type="ECO:0000256" key="2">
    <source>
        <dbReference type="ARBA" id="ARBA00023125"/>
    </source>
</evidence>
<dbReference type="EMBL" id="JMPJ01000065">
    <property type="protein sequence ID" value="KFC79323.1"/>
    <property type="molecule type" value="Genomic_DNA"/>
</dbReference>
<dbReference type="PRINTS" id="PR00033">
    <property type="entry name" value="HTHASNC"/>
</dbReference>
<dbReference type="Gene3D" id="3.30.70.920">
    <property type="match status" value="1"/>
</dbReference>
<dbReference type="Pfam" id="PF01037">
    <property type="entry name" value="AsnC_trans_reg"/>
    <property type="match status" value="1"/>
</dbReference>
<accession>A0A085G6H8</accession>
<dbReference type="InterPro" id="IPR011991">
    <property type="entry name" value="ArsR-like_HTH"/>
</dbReference>
<dbReference type="PANTHER" id="PTHR30154:SF51">
    <property type="entry name" value="ASNC-FAMILY TRANSCRIPTIONAL REGULATORY PROTEIN"/>
    <property type="match status" value="1"/>
</dbReference>
<protein>
    <submittedName>
        <fullName evidence="5">Leucine-responsive regulatory protein</fullName>
    </submittedName>
</protein>
<reference evidence="5 6" key="1">
    <citation type="submission" date="2014-05" db="EMBL/GenBank/DDBJ databases">
        <title>ATOL: Assembling a taxonomically balanced genome-scale reconstruction of the evolutionary history of the Enterobacteriaceae.</title>
        <authorList>
            <person name="Plunkett G.III."/>
            <person name="Neeno-Eckwall E.C."/>
            <person name="Glasner J.D."/>
            <person name="Perna N.T."/>
        </authorList>
    </citation>
    <scope>NUCLEOTIDE SEQUENCE [LARGE SCALE GENOMIC DNA]</scope>
    <source>
        <strain evidence="5 6">ATCC 33852</strain>
    </source>
</reference>
<comment type="caution">
    <text evidence="5">The sequence shown here is derived from an EMBL/GenBank/DDBJ whole genome shotgun (WGS) entry which is preliminary data.</text>
</comment>
<dbReference type="STRING" id="910964.GEAM_3131"/>
<dbReference type="eggNOG" id="COG1522">
    <property type="taxonomic scope" value="Bacteria"/>
</dbReference>
<gene>
    <name evidence="5" type="ORF">GEAM_3131</name>
</gene>
<dbReference type="GO" id="GO:0043200">
    <property type="term" value="P:response to amino acid"/>
    <property type="evidence" value="ECO:0007669"/>
    <property type="project" value="TreeGrafter"/>
</dbReference>
<dbReference type="OrthoDB" id="5476at2"/>